<name>A0A401GX75_9APHY</name>
<accession>A0A401GX75</accession>
<evidence type="ECO:0000313" key="1">
    <source>
        <dbReference type="EMBL" id="GBE86836.1"/>
    </source>
</evidence>
<comment type="caution">
    <text evidence="1">The sequence shown here is derived from an EMBL/GenBank/DDBJ whole genome shotgun (WGS) entry which is preliminary data.</text>
</comment>
<organism evidence="1 2">
    <name type="scientific">Sparassis crispa</name>
    <dbReference type="NCBI Taxonomy" id="139825"/>
    <lineage>
        <taxon>Eukaryota</taxon>
        <taxon>Fungi</taxon>
        <taxon>Dikarya</taxon>
        <taxon>Basidiomycota</taxon>
        <taxon>Agaricomycotina</taxon>
        <taxon>Agaricomycetes</taxon>
        <taxon>Polyporales</taxon>
        <taxon>Sparassidaceae</taxon>
        <taxon>Sparassis</taxon>
    </lineage>
</organism>
<dbReference type="Proteomes" id="UP000287166">
    <property type="component" value="Unassembled WGS sequence"/>
</dbReference>
<dbReference type="InParanoid" id="A0A401GX75"/>
<sequence length="113" mass="12550">MTQAMTPDNPRNLRLAEVHGPDSFCNFLVRTRLNPPHFGQFGADEDESSNLLWLRAFGADFLHVFGSFSLQDPLPSAEYFVACFACAHLFSLTSSRAPLVGGPGRIKPWPWLA</sequence>
<reference evidence="1 2" key="1">
    <citation type="journal article" date="2018" name="Sci. Rep.">
        <title>Genome sequence of the cauliflower mushroom Sparassis crispa (Hanabiratake) and its association with beneficial usage.</title>
        <authorList>
            <person name="Kiyama R."/>
            <person name="Furutani Y."/>
            <person name="Kawaguchi K."/>
            <person name="Nakanishi T."/>
        </authorList>
    </citation>
    <scope>NUCLEOTIDE SEQUENCE [LARGE SCALE GENOMIC DNA]</scope>
</reference>
<dbReference type="RefSeq" id="XP_027617749.1">
    <property type="nucleotide sequence ID" value="XM_027761948.1"/>
</dbReference>
<gene>
    <name evidence="1" type="ORF">SCP_1000780</name>
</gene>
<protein>
    <submittedName>
        <fullName evidence="1">Uncharacterized protein</fullName>
    </submittedName>
</protein>
<proteinExistence type="predicted"/>
<evidence type="ECO:0000313" key="2">
    <source>
        <dbReference type="Proteomes" id="UP000287166"/>
    </source>
</evidence>
<keyword evidence="2" id="KW-1185">Reference proteome</keyword>
<dbReference type="GeneID" id="38783753"/>
<dbReference type="EMBL" id="BFAD01000010">
    <property type="protein sequence ID" value="GBE86836.1"/>
    <property type="molecule type" value="Genomic_DNA"/>
</dbReference>
<dbReference type="AlphaFoldDB" id="A0A401GX75"/>